<organism evidence="2">
    <name type="scientific">Tanacetum cinerariifolium</name>
    <name type="common">Dalmatian daisy</name>
    <name type="synonym">Chrysanthemum cinerariifolium</name>
    <dbReference type="NCBI Taxonomy" id="118510"/>
    <lineage>
        <taxon>Eukaryota</taxon>
        <taxon>Viridiplantae</taxon>
        <taxon>Streptophyta</taxon>
        <taxon>Embryophyta</taxon>
        <taxon>Tracheophyta</taxon>
        <taxon>Spermatophyta</taxon>
        <taxon>Magnoliopsida</taxon>
        <taxon>eudicotyledons</taxon>
        <taxon>Gunneridae</taxon>
        <taxon>Pentapetalae</taxon>
        <taxon>asterids</taxon>
        <taxon>campanulids</taxon>
        <taxon>Asterales</taxon>
        <taxon>Asteraceae</taxon>
        <taxon>Asteroideae</taxon>
        <taxon>Anthemideae</taxon>
        <taxon>Anthemidinae</taxon>
        <taxon>Tanacetum</taxon>
    </lineage>
</organism>
<name>A0A699SU55_TANCI</name>
<comment type="caution">
    <text evidence="2">The sequence shown here is derived from an EMBL/GenBank/DDBJ whole genome shotgun (WGS) entry which is preliminary data.</text>
</comment>
<sequence length="60" mass="7129">VKENQEKDKFGSKPDKNEKRVEAGKSLKQLQWVEQEKLSKTQKEWPKMQTQSRAIQTLKE</sequence>
<accession>A0A699SU55</accession>
<proteinExistence type="predicted"/>
<evidence type="ECO:0000256" key="1">
    <source>
        <dbReference type="SAM" id="MobiDB-lite"/>
    </source>
</evidence>
<reference evidence="2" key="1">
    <citation type="journal article" date="2019" name="Sci. Rep.">
        <title>Draft genome of Tanacetum cinerariifolium, the natural source of mosquito coil.</title>
        <authorList>
            <person name="Yamashiro T."/>
            <person name="Shiraishi A."/>
            <person name="Satake H."/>
            <person name="Nakayama K."/>
        </authorList>
    </citation>
    <scope>NUCLEOTIDE SEQUENCE</scope>
</reference>
<dbReference type="EMBL" id="BKCJ011185155">
    <property type="protein sequence ID" value="GFD00479.1"/>
    <property type="molecule type" value="Genomic_DNA"/>
</dbReference>
<dbReference type="AlphaFoldDB" id="A0A699SU55"/>
<evidence type="ECO:0000313" key="2">
    <source>
        <dbReference type="EMBL" id="GFD00479.1"/>
    </source>
</evidence>
<feature type="non-terminal residue" evidence="2">
    <location>
        <position position="1"/>
    </location>
</feature>
<feature type="region of interest" description="Disordered" evidence="1">
    <location>
        <begin position="40"/>
        <end position="60"/>
    </location>
</feature>
<feature type="region of interest" description="Disordered" evidence="1">
    <location>
        <begin position="1"/>
        <end position="26"/>
    </location>
</feature>
<feature type="compositionally biased region" description="Basic and acidic residues" evidence="1">
    <location>
        <begin position="1"/>
        <end position="25"/>
    </location>
</feature>
<feature type="compositionally biased region" description="Polar residues" evidence="1">
    <location>
        <begin position="48"/>
        <end position="60"/>
    </location>
</feature>
<protein>
    <submittedName>
        <fullName evidence="2">Uncharacterized protein</fullName>
    </submittedName>
</protein>
<gene>
    <name evidence="2" type="ORF">Tci_872448</name>
</gene>